<feature type="transmembrane region" description="Helical" evidence="2">
    <location>
        <begin position="249"/>
        <end position="271"/>
    </location>
</feature>
<proteinExistence type="predicted"/>
<keyword evidence="2" id="KW-0472">Membrane</keyword>
<feature type="transmembrane region" description="Helical" evidence="2">
    <location>
        <begin position="216"/>
        <end position="237"/>
    </location>
</feature>
<evidence type="ECO:0000256" key="2">
    <source>
        <dbReference type="SAM" id="Phobius"/>
    </source>
</evidence>
<gene>
    <name evidence="3" type="ORF">GCM10009755_29640</name>
</gene>
<reference evidence="3 4" key="1">
    <citation type="journal article" date="2019" name="Int. J. Syst. Evol. Microbiol.">
        <title>The Global Catalogue of Microorganisms (GCM) 10K type strain sequencing project: providing services to taxonomists for standard genome sequencing and annotation.</title>
        <authorList>
            <consortium name="The Broad Institute Genomics Platform"/>
            <consortium name="The Broad Institute Genome Sequencing Center for Infectious Disease"/>
            <person name="Wu L."/>
            <person name="Ma J."/>
        </authorList>
    </citation>
    <scope>NUCLEOTIDE SEQUENCE [LARGE SCALE GENOMIC DNA]</scope>
    <source>
        <strain evidence="3 4">JCM 14546</strain>
    </source>
</reference>
<feature type="transmembrane region" description="Helical" evidence="2">
    <location>
        <begin position="312"/>
        <end position="331"/>
    </location>
</feature>
<dbReference type="EMBL" id="BAAANO010000043">
    <property type="protein sequence ID" value="GAA2016036.1"/>
    <property type="molecule type" value="Genomic_DNA"/>
</dbReference>
<dbReference type="Pfam" id="PF19877">
    <property type="entry name" value="DUF6350"/>
    <property type="match status" value="1"/>
</dbReference>
<feature type="transmembrane region" description="Helical" evidence="2">
    <location>
        <begin position="338"/>
        <end position="361"/>
    </location>
</feature>
<evidence type="ECO:0000256" key="1">
    <source>
        <dbReference type="SAM" id="MobiDB-lite"/>
    </source>
</evidence>
<comment type="caution">
    <text evidence="3">The sequence shown here is derived from an EMBL/GenBank/DDBJ whole genome shotgun (WGS) entry which is preliminary data.</text>
</comment>
<keyword evidence="4" id="KW-1185">Reference proteome</keyword>
<evidence type="ECO:0000313" key="4">
    <source>
        <dbReference type="Proteomes" id="UP001500755"/>
    </source>
</evidence>
<accession>A0ABN2TPH6</accession>
<evidence type="ECO:0008006" key="5">
    <source>
        <dbReference type="Google" id="ProtNLM"/>
    </source>
</evidence>
<feature type="transmembrane region" description="Helical" evidence="2">
    <location>
        <begin position="373"/>
        <end position="393"/>
    </location>
</feature>
<sequence length="403" mass="40428">MVTSSPRNRVPAAGSSGRSSATPGRHPLVIGALEGVRVLAILAAIAVPVSAVCWFIGLAEQKPLSAILVWAIRGTVAAHGFAVDTGDFAFGLTPTLATVVCIALLSHAVARTTRALEVNETLEEAGVLDPVPYARYLGPAALVGVYALVVLGAGAAVGGMLPSPLGSGRFLLVVLMSVLLGTLRATEAPHAWARARWGDAVIGLVDEAGRAARRAAVGLLVVGLLGVVALLALRFGTVTDVIDGYSDPLAAAIGLGVVHLVFLPTVLLLALAWMSGPGFSLSAAAVATPFTAFDSPVLPVPLLVAVPAAPPSWAPVLLLVPVLVGVVAVIGRRSWQDISWAAVAVTAGFLVVGATACALFARGALGPGGLATFGAVWAAGPAIGGLAALGVAAGRGMLSLGRR</sequence>
<keyword evidence="2" id="KW-0812">Transmembrane</keyword>
<feature type="transmembrane region" description="Helical" evidence="2">
    <location>
        <begin position="88"/>
        <end position="110"/>
    </location>
</feature>
<evidence type="ECO:0000313" key="3">
    <source>
        <dbReference type="EMBL" id="GAA2016036.1"/>
    </source>
</evidence>
<keyword evidence="2" id="KW-1133">Transmembrane helix</keyword>
<feature type="region of interest" description="Disordered" evidence="1">
    <location>
        <begin position="1"/>
        <end position="22"/>
    </location>
</feature>
<feature type="transmembrane region" description="Helical" evidence="2">
    <location>
        <begin position="140"/>
        <end position="161"/>
    </location>
</feature>
<feature type="transmembrane region" description="Helical" evidence="2">
    <location>
        <begin position="167"/>
        <end position="186"/>
    </location>
</feature>
<feature type="transmembrane region" description="Helical" evidence="2">
    <location>
        <begin position="38"/>
        <end position="57"/>
    </location>
</feature>
<dbReference type="Proteomes" id="UP001500755">
    <property type="component" value="Unassembled WGS sequence"/>
</dbReference>
<dbReference type="RefSeq" id="WP_344311004.1">
    <property type="nucleotide sequence ID" value="NZ_BAAANO010000043.1"/>
</dbReference>
<organism evidence="3 4">
    <name type="scientific">Brevibacterium samyangense</name>
    <dbReference type="NCBI Taxonomy" id="366888"/>
    <lineage>
        <taxon>Bacteria</taxon>
        <taxon>Bacillati</taxon>
        <taxon>Actinomycetota</taxon>
        <taxon>Actinomycetes</taxon>
        <taxon>Micrococcales</taxon>
        <taxon>Brevibacteriaceae</taxon>
        <taxon>Brevibacterium</taxon>
    </lineage>
</organism>
<dbReference type="InterPro" id="IPR045931">
    <property type="entry name" value="DUF6350"/>
</dbReference>
<protein>
    <recommendedName>
        <fullName evidence="5">ABC-2 type transport system permease protein</fullName>
    </recommendedName>
</protein>
<name>A0ABN2TPH6_9MICO</name>
<feature type="transmembrane region" description="Helical" evidence="2">
    <location>
        <begin position="283"/>
        <end position="306"/>
    </location>
</feature>